<gene>
    <name evidence="1" type="ORF">DW712_20475</name>
</gene>
<evidence type="ECO:0008006" key="3">
    <source>
        <dbReference type="Google" id="ProtNLM"/>
    </source>
</evidence>
<organism evidence="1 2">
    <name type="scientific">Bacteroides intestinalis</name>
    <dbReference type="NCBI Taxonomy" id="329854"/>
    <lineage>
        <taxon>Bacteria</taxon>
        <taxon>Pseudomonadati</taxon>
        <taxon>Bacteroidota</taxon>
        <taxon>Bacteroidia</taxon>
        <taxon>Bacteroidales</taxon>
        <taxon>Bacteroidaceae</taxon>
        <taxon>Bacteroides</taxon>
    </lineage>
</organism>
<protein>
    <recommendedName>
        <fullName evidence="3">PD-(D/E)XK nuclease family protein</fullName>
    </recommendedName>
</protein>
<comment type="caution">
    <text evidence="1">The sequence shown here is derived from an EMBL/GenBank/DDBJ whole genome shotgun (WGS) entry which is preliminary data.</text>
</comment>
<dbReference type="Proteomes" id="UP000285650">
    <property type="component" value="Unassembled WGS sequence"/>
</dbReference>
<name>A0A414L2T9_9BACE</name>
<proteinExistence type="predicted"/>
<dbReference type="EMBL" id="QSKV01000017">
    <property type="protein sequence ID" value="RHE88948.1"/>
    <property type="molecule type" value="Genomic_DNA"/>
</dbReference>
<evidence type="ECO:0000313" key="2">
    <source>
        <dbReference type="Proteomes" id="UP000285650"/>
    </source>
</evidence>
<reference evidence="1 2" key="1">
    <citation type="submission" date="2018-08" db="EMBL/GenBank/DDBJ databases">
        <title>A genome reference for cultivated species of the human gut microbiota.</title>
        <authorList>
            <person name="Zou Y."/>
            <person name="Xue W."/>
            <person name="Luo G."/>
        </authorList>
    </citation>
    <scope>NUCLEOTIDE SEQUENCE [LARGE SCALE GENOMIC DNA]</scope>
    <source>
        <strain evidence="1 2">AM27-17</strain>
    </source>
</reference>
<sequence>MDRLNDKLLKIASELTTLYEREQFQRPYNINLIDELHAGENAHSRILRMLLQYRKKNEYPVFASFVDWVLRYTDVTDKIEIVAPRFTCEEERIDVLVEEVPHYAFIIENKIHCAIDQQQQIERYVDLVIRHGVPVEHIYVIYLTSDGNKEVSDISLTVKAKEQLGITEGTSGRFIEMNYRDDILPWLEEQVLPECTVREELLVSAVRQYIDHLKGMFGMRLEELKVMDKMVIMVKNELGLDSLEQVIETKRDLEHLNSSIELIMKKEIETIGNTYIRDVLKKFTDLNDYDLNCSFGLMNLWIRIKPKNWNKCAFSISFEDVTIYGISHFDVNNNPVDNAVRADVIARMSPLGFRTSLWWPCWKRTDKKYIMPDASFWLNVQNLYRDEVAEYVKRCFEEVYEKTKDLDL</sequence>
<dbReference type="RefSeq" id="WP_118223527.1">
    <property type="nucleotide sequence ID" value="NZ_JADNIJ010000017.1"/>
</dbReference>
<dbReference type="AlphaFoldDB" id="A0A414L2T9"/>
<accession>A0A414L2T9</accession>
<evidence type="ECO:0000313" key="1">
    <source>
        <dbReference type="EMBL" id="RHE88948.1"/>
    </source>
</evidence>